<keyword evidence="4" id="KW-1185">Reference proteome</keyword>
<name>A0A1E1EXW5_9SPHN</name>
<organism evidence="3 4">
    <name type="scientific">Sphingobium cloacae</name>
    <dbReference type="NCBI Taxonomy" id="120107"/>
    <lineage>
        <taxon>Bacteria</taxon>
        <taxon>Pseudomonadati</taxon>
        <taxon>Pseudomonadota</taxon>
        <taxon>Alphaproteobacteria</taxon>
        <taxon>Sphingomonadales</taxon>
        <taxon>Sphingomonadaceae</taxon>
        <taxon>Sphingobium</taxon>
    </lineage>
</organism>
<comment type="similarity">
    <text evidence="1">Belongs to the metallo-dependent hydrolases superfamily.</text>
</comment>
<proteinExistence type="inferred from homology"/>
<gene>
    <name evidence="3" type="ORF">SCLO_1000660</name>
</gene>
<dbReference type="Gene3D" id="3.20.20.140">
    <property type="entry name" value="Metal-dependent hydrolases"/>
    <property type="match status" value="1"/>
</dbReference>
<dbReference type="Proteomes" id="UP000218272">
    <property type="component" value="Chromosome SCLO_1"/>
</dbReference>
<dbReference type="PANTHER" id="PTHR43569">
    <property type="entry name" value="AMIDOHYDROLASE"/>
    <property type="match status" value="1"/>
</dbReference>
<evidence type="ECO:0000313" key="4">
    <source>
        <dbReference type="Proteomes" id="UP000218272"/>
    </source>
</evidence>
<feature type="domain" description="Amidohydrolase-related" evidence="2">
    <location>
        <begin position="7"/>
        <end position="178"/>
    </location>
</feature>
<dbReference type="GO" id="GO:0016787">
    <property type="term" value="F:hydrolase activity"/>
    <property type="evidence" value="ECO:0007669"/>
    <property type="project" value="InterPro"/>
</dbReference>
<dbReference type="Pfam" id="PF04909">
    <property type="entry name" value="Amidohydro_2"/>
    <property type="match status" value="1"/>
</dbReference>
<dbReference type="SUPFAM" id="SSF51556">
    <property type="entry name" value="Metallo-dependent hydrolases"/>
    <property type="match status" value="1"/>
</dbReference>
<reference evidence="3 4" key="1">
    <citation type="submission" date="2016-10" db="EMBL/GenBank/DDBJ databases">
        <title>Complete Genome Sequence of the Nonylphenol-Degrading Bacterium Sphingobium cloacae JCM 10874T.</title>
        <authorList>
            <person name="Ootsuka M."/>
            <person name="Nishizawa T."/>
            <person name="Ohta H."/>
        </authorList>
    </citation>
    <scope>NUCLEOTIDE SEQUENCE [LARGE SCALE GENOMIC DNA]</scope>
    <source>
        <strain evidence="3 4">JCM 10874</strain>
    </source>
</reference>
<dbReference type="EMBL" id="AP017655">
    <property type="protein sequence ID" value="BAV63106.1"/>
    <property type="molecule type" value="Genomic_DNA"/>
</dbReference>
<evidence type="ECO:0000256" key="1">
    <source>
        <dbReference type="ARBA" id="ARBA00038310"/>
    </source>
</evidence>
<evidence type="ECO:0000259" key="2">
    <source>
        <dbReference type="Pfam" id="PF04909"/>
    </source>
</evidence>
<dbReference type="InterPro" id="IPR006680">
    <property type="entry name" value="Amidohydro-rel"/>
</dbReference>
<dbReference type="KEGG" id="sclo:SCLO_1000660"/>
<evidence type="ECO:0000313" key="3">
    <source>
        <dbReference type="EMBL" id="BAV63106.1"/>
    </source>
</evidence>
<dbReference type="InterPro" id="IPR032466">
    <property type="entry name" value="Metal_Hydrolase"/>
</dbReference>
<sequence length="184" mass="21178">MRRPEFARGIRELRERGLIFEAWTFQSQYREVVELARSEPAMTIVLDHFGGPAGVGGYATDKRRSMAEWKTGLREVARCENVYLKLGGLNQGFTGLVDVDQSRPLTSLEMAKQQEEYFREAINIFGTKRCIMESNFPADMIFTSYTIIWNAFKIMTSDLSDEERLDLFMHNAMRVYNIDAPIGN</sequence>
<protein>
    <recommendedName>
        <fullName evidence="2">Amidohydrolase-related domain-containing protein</fullName>
    </recommendedName>
</protein>
<dbReference type="InterPro" id="IPR052350">
    <property type="entry name" value="Metallo-dep_Lactonases"/>
</dbReference>
<dbReference type="PANTHER" id="PTHR43569:SF1">
    <property type="entry name" value="BLL3371 PROTEIN"/>
    <property type="match status" value="1"/>
</dbReference>
<accession>A0A1E1EXW5</accession>
<dbReference type="AlphaFoldDB" id="A0A1E1EXW5"/>